<proteinExistence type="predicted"/>
<accession>A0A1I5EFL9</accession>
<feature type="transmembrane region" description="Helical" evidence="1">
    <location>
        <begin position="421"/>
        <end position="439"/>
    </location>
</feature>
<dbReference type="AlphaFoldDB" id="A0A1I5EFL9"/>
<evidence type="ECO:0000313" key="2">
    <source>
        <dbReference type="EMBL" id="SFO09871.1"/>
    </source>
</evidence>
<organism evidence="2 3">
    <name type="scientific">Cohaesibacter marisflavi</name>
    <dbReference type="NCBI Taxonomy" id="655353"/>
    <lineage>
        <taxon>Bacteria</taxon>
        <taxon>Pseudomonadati</taxon>
        <taxon>Pseudomonadota</taxon>
        <taxon>Alphaproteobacteria</taxon>
        <taxon>Hyphomicrobiales</taxon>
        <taxon>Cohaesibacteraceae</taxon>
    </lineage>
</organism>
<dbReference type="RefSeq" id="WP_090070709.1">
    <property type="nucleotide sequence ID" value="NZ_FOVR01000003.1"/>
</dbReference>
<dbReference type="Pfam" id="PF11902">
    <property type="entry name" value="DUF3422"/>
    <property type="match status" value="1"/>
</dbReference>
<dbReference type="STRING" id="655353.SAMN04488056_103152"/>
<dbReference type="InterPro" id="IPR021830">
    <property type="entry name" value="DUF3422"/>
</dbReference>
<keyword evidence="1" id="KW-1133">Transmembrane helix</keyword>
<feature type="transmembrane region" description="Helical" evidence="1">
    <location>
        <begin position="391"/>
        <end position="409"/>
    </location>
</feature>
<gene>
    <name evidence="2" type="ORF">SAMN04488056_103152</name>
</gene>
<dbReference type="EMBL" id="FOVR01000003">
    <property type="protein sequence ID" value="SFO09871.1"/>
    <property type="molecule type" value="Genomic_DNA"/>
</dbReference>
<evidence type="ECO:0000313" key="3">
    <source>
        <dbReference type="Proteomes" id="UP000199236"/>
    </source>
</evidence>
<evidence type="ECO:0000256" key="1">
    <source>
        <dbReference type="SAM" id="Phobius"/>
    </source>
</evidence>
<dbReference type="OrthoDB" id="9767470at2"/>
<keyword evidence="1" id="KW-0472">Membrane</keyword>
<dbReference type="Proteomes" id="UP000199236">
    <property type="component" value="Unassembled WGS sequence"/>
</dbReference>
<name>A0A1I5EFL9_9HYPH</name>
<protein>
    <submittedName>
        <fullName evidence="2">Uncharacterized membrane-anchored protein</fullName>
    </submittedName>
</protein>
<reference evidence="2 3" key="1">
    <citation type="submission" date="2016-10" db="EMBL/GenBank/DDBJ databases">
        <authorList>
            <person name="de Groot N.N."/>
        </authorList>
    </citation>
    <scope>NUCLEOTIDE SEQUENCE [LARGE SCALE GENOMIC DNA]</scope>
    <source>
        <strain evidence="2 3">CGMCC 1.9157</strain>
    </source>
</reference>
<keyword evidence="1" id="KW-0812">Transmembrane</keyword>
<sequence>MADTQTRLAKARLNHSQRAPMIAEMHARPFLKLGAPSRLAFIALKPEEDGTHTPALARKQLIAFLDQFGVEHPRDDAVYHIAQIGEEEEGMILKWENHSEFATYTLYSYAPRPDHLGPDSFATDLHDHFTIEWLEAFPGRIVSSVSARIEKVQNQIALEEQISGVAHSWFGSASSFAAAYVSDGDAAIAADFDLDHRGQIRLVVLACSEVSSSRLGRIIQRFLEVETYRAMSMLTLPAARHVLGNIKDLNIKLSQTVARIGDEKESDKVVLDELLGISADLSLLSTSSSSRFNAGRAYEDLVMQRIELLREKRILDRQLFSEFMKRRYMPSMRTCRSAQYQLDDMTFRAAHASELLGTRVQVTTTDQNRQLLAQMDRRAALQIRLQETVEGLSVVAISYYAVSLLTYLLTPLAKAIHLEKTTMAAALVVPVVALIWLSMNRLKKRLIRKTGKGD</sequence>
<keyword evidence="3" id="KW-1185">Reference proteome</keyword>